<evidence type="ECO:0000256" key="1">
    <source>
        <dbReference type="ARBA" id="ARBA00029596"/>
    </source>
</evidence>
<proteinExistence type="predicted"/>
<evidence type="ECO:0000313" key="3">
    <source>
        <dbReference type="EMBL" id="CAA9580664.1"/>
    </source>
</evidence>
<dbReference type="SUPFAM" id="SSF89562">
    <property type="entry name" value="RraA-like"/>
    <property type="match status" value="1"/>
</dbReference>
<dbReference type="PANTHER" id="PTHR33254">
    <property type="entry name" value="4-HYDROXY-4-METHYL-2-OXOGLUTARATE ALDOLASE 3-RELATED"/>
    <property type="match status" value="1"/>
</dbReference>
<evidence type="ECO:0000256" key="2">
    <source>
        <dbReference type="PIRSR" id="PIRSR605493-1"/>
    </source>
</evidence>
<dbReference type="GO" id="GO:0046872">
    <property type="term" value="F:metal ion binding"/>
    <property type="evidence" value="ECO:0007669"/>
    <property type="project" value="UniProtKB-KW"/>
</dbReference>
<dbReference type="InterPro" id="IPR036704">
    <property type="entry name" value="RraA/RraA-like_sf"/>
</dbReference>
<accession>A0A6J4VMX4</accession>
<feature type="binding site" evidence="2">
    <location>
        <position position="110"/>
    </location>
    <ligand>
        <name>Mg(2+)</name>
        <dbReference type="ChEBI" id="CHEBI:18420"/>
    </ligand>
</feature>
<organism evidence="3">
    <name type="scientific">uncultured Truepera sp</name>
    <dbReference type="NCBI Taxonomy" id="543023"/>
    <lineage>
        <taxon>Bacteria</taxon>
        <taxon>Thermotogati</taxon>
        <taxon>Deinococcota</taxon>
        <taxon>Deinococci</taxon>
        <taxon>Trueperales</taxon>
        <taxon>Trueperaceae</taxon>
        <taxon>Truepera</taxon>
        <taxon>environmental samples</taxon>
    </lineage>
</organism>
<keyword evidence="2" id="KW-0479">Metal-binding</keyword>
<gene>
    <name evidence="3" type="ORF">AVDCRST_MAG86-2750</name>
</gene>
<dbReference type="InterPro" id="IPR005493">
    <property type="entry name" value="RraA/RraA-like"/>
</dbReference>
<dbReference type="EMBL" id="CADCWP010000248">
    <property type="protein sequence ID" value="CAA9580664.1"/>
    <property type="molecule type" value="Genomic_DNA"/>
</dbReference>
<keyword evidence="2" id="KW-0460">Magnesium</keyword>
<dbReference type="Pfam" id="PF03737">
    <property type="entry name" value="RraA-like"/>
    <property type="match status" value="1"/>
</dbReference>
<feature type="binding site" evidence="2">
    <location>
        <position position="109"/>
    </location>
    <ligand>
        <name>substrate</name>
    </ligand>
</feature>
<dbReference type="PANTHER" id="PTHR33254:SF4">
    <property type="entry name" value="4-HYDROXY-4-METHYL-2-OXOGLUTARATE ALDOLASE 3-RELATED"/>
    <property type="match status" value="1"/>
</dbReference>
<sequence>MGSDLTVLQALLPNGTLTCDLSDMSDAVAVLPLVFAWRSSEVPFLGPAHTVMAPGGDLDAVYEGIHTAEPGRVLVIATGGCDRAVWGETTTRRALHRGVAGVIIDGACRDVNAVRALGLSVIGRGVSPKRAERTAQGKVGETLRLHGVTIHPGDLVVNDGNGTAVVPNAQVKHVVETVSSTNQEVDRETGR</sequence>
<comment type="cofactor">
    <cofactor evidence="2">
        <name>Mg(2+)</name>
        <dbReference type="ChEBI" id="CHEBI:18420"/>
    </cofactor>
</comment>
<protein>
    <recommendedName>
        <fullName evidence="1">Regulator of ribonuclease activity homolog</fullName>
    </recommendedName>
</protein>
<dbReference type="Gene3D" id="3.50.30.40">
    <property type="entry name" value="Ribonuclease E inhibitor RraA/RraA-like"/>
    <property type="match status" value="1"/>
</dbReference>
<reference evidence="3" key="1">
    <citation type="submission" date="2020-02" db="EMBL/GenBank/DDBJ databases">
        <authorList>
            <person name="Meier V. D."/>
        </authorList>
    </citation>
    <scope>NUCLEOTIDE SEQUENCE</scope>
    <source>
        <strain evidence="3">AVDCRST_MAG86</strain>
    </source>
</reference>
<dbReference type="CDD" id="cd16841">
    <property type="entry name" value="RraA_family"/>
    <property type="match status" value="1"/>
</dbReference>
<name>A0A6J4VMX4_9DEIN</name>
<dbReference type="AlphaFoldDB" id="A0A6J4VMX4"/>